<dbReference type="AlphaFoldDB" id="A0A1J0WL08"/>
<dbReference type="KEGG" id="suam:BOO69_17590"/>
<evidence type="ECO:0000256" key="1">
    <source>
        <dbReference type="SAM" id="MobiDB-lite"/>
    </source>
</evidence>
<feature type="compositionally biased region" description="Low complexity" evidence="1">
    <location>
        <begin position="46"/>
        <end position="57"/>
    </location>
</feature>
<accession>A0A1J0WL08</accession>
<evidence type="ECO:0000313" key="3">
    <source>
        <dbReference type="Proteomes" id="UP000181897"/>
    </source>
</evidence>
<reference evidence="2 3" key="1">
    <citation type="submission" date="2016-11" db="EMBL/GenBank/DDBJ databases">
        <title>Complete genome sequence of Sulfitobacter sp. AM1-D1, a toxic bacteria associated with marine dinoflagellate Alexandrium minutum in East China Sea.</title>
        <authorList>
            <person name="Yang Q."/>
            <person name="Zhang X."/>
            <person name="Tian X."/>
        </authorList>
    </citation>
    <scope>NUCLEOTIDE SEQUENCE [LARGE SCALE GENOMIC DNA]</scope>
    <source>
        <strain evidence="2 3">AM1-D1</strain>
    </source>
</reference>
<dbReference type="EMBL" id="CP018076">
    <property type="protein sequence ID" value="APE45020.1"/>
    <property type="molecule type" value="Genomic_DNA"/>
</dbReference>
<proteinExistence type="predicted"/>
<feature type="region of interest" description="Disordered" evidence="1">
    <location>
        <begin position="29"/>
        <end position="57"/>
    </location>
</feature>
<dbReference type="Proteomes" id="UP000181897">
    <property type="component" value="Chromosome"/>
</dbReference>
<evidence type="ECO:0000313" key="2">
    <source>
        <dbReference type="EMBL" id="APE45020.1"/>
    </source>
</evidence>
<sequence>MTCAEYKALSPEDQMTVAAMAIAEVHGGMDGMGMSGEPKAVEDSAGDTTAAEATDGAADAGSVIAGEAKAVEPTGGNTVASNMTAEPMDEAAMEAFMVACDQNLDAMVSEAAAGLNGTK</sequence>
<keyword evidence="3" id="KW-1185">Reference proteome</keyword>
<name>A0A1J0WL08_9RHOB</name>
<organism evidence="2 3">
    <name type="scientific">Sulfitobacter alexandrii</name>
    <dbReference type="NCBI Taxonomy" id="1917485"/>
    <lineage>
        <taxon>Bacteria</taxon>
        <taxon>Pseudomonadati</taxon>
        <taxon>Pseudomonadota</taxon>
        <taxon>Alphaproteobacteria</taxon>
        <taxon>Rhodobacterales</taxon>
        <taxon>Roseobacteraceae</taxon>
        <taxon>Sulfitobacter</taxon>
    </lineage>
</organism>
<protein>
    <submittedName>
        <fullName evidence="2">Uncharacterized protein</fullName>
    </submittedName>
</protein>
<gene>
    <name evidence="2" type="ORF">BOO69_17590</name>
</gene>
<dbReference type="OrthoDB" id="7726647at2"/>